<dbReference type="EMBL" id="GGEC01036952">
    <property type="protein sequence ID" value="MBX17436.1"/>
    <property type="molecule type" value="Transcribed_RNA"/>
</dbReference>
<dbReference type="EMBL" id="GGEC01036949">
    <property type="protein sequence ID" value="MBX17433.1"/>
    <property type="molecule type" value="Transcribed_RNA"/>
</dbReference>
<feature type="compositionally biased region" description="Polar residues" evidence="1">
    <location>
        <begin position="164"/>
        <end position="181"/>
    </location>
</feature>
<sequence length="181" mass="20016">MFEGLPMTCGISMPNSTEVDLGWALVMSESEVPVKRLNSRSTLGCTSNALRFELAHLLWLGVFPLLRWRVKFSSRSVEDCSSVSLAEDIVLQVAELPLLSDELDEWPGDLRHKTVSAIHPGPAPLPCIELLNILNAFEALVAIKPKYGSLLSMKNDYTPMWSPNPKSISMNSTPDFQGQES</sequence>
<feature type="region of interest" description="Disordered" evidence="1">
    <location>
        <begin position="162"/>
        <end position="181"/>
    </location>
</feature>
<organism evidence="2">
    <name type="scientific">Rhizophora mucronata</name>
    <name type="common">Asiatic mangrove</name>
    <dbReference type="NCBI Taxonomy" id="61149"/>
    <lineage>
        <taxon>Eukaryota</taxon>
        <taxon>Viridiplantae</taxon>
        <taxon>Streptophyta</taxon>
        <taxon>Embryophyta</taxon>
        <taxon>Tracheophyta</taxon>
        <taxon>Spermatophyta</taxon>
        <taxon>Magnoliopsida</taxon>
        <taxon>eudicotyledons</taxon>
        <taxon>Gunneridae</taxon>
        <taxon>Pentapetalae</taxon>
        <taxon>rosids</taxon>
        <taxon>fabids</taxon>
        <taxon>Malpighiales</taxon>
        <taxon>Rhizophoraceae</taxon>
        <taxon>Rhizophora</taxon>
    </lineage>
</organism>
<name>A0A2P2LHH9_RHIMU</name>
<evidence type="ECO:0000313" key="2">
    <source>
        <dbReference type="EMBL" id="MBX17430.1"/>
    </source>
</evidence>
<proteinExistence type="predicted"/>
<reference evidence="2" key="1">
    <citation type="submission" date="2018-02" db="EMBL/GenBank/DDBJ databases">
        <title>Rhizophora mucronata_Transcriptome.</title>
        <authorList>
            <person name="Meera S.P."/>
            <person name="Sreeshan A."/>
            <person name="Augustine A."/>
        </authorList>
    </citation>
    <scope>NUCLEOTIDE SEQUENCE</scope>
    <source>
        <tissue evidence="2">Leaf</tissue>
    </source>
</reference>
<dbReference type="EMBL" id="GGEC01036947">
    <property type="protein sequence ID" value="MBX17431.1"/>
    <property type="molecule type" value="Transcribed_RNA"/>
</dbReference>
<dbReference type="AlphaFoldDB" id="A0A2P2LHH9"/>
<accession>A0A2P2LHH9</accession>
<protein>
    <submittedName>
        <fullName evidence="2">Putative WRKY transcription factor 19</fullName>
    </submittedName>
</protein>
<dbReference type="EMBL" id="GGEC01036946">
    <property type="protein sequence ID" value="MBX17430.1"/>
    <property type="molecule type" value="Transcribed_RNA"/>
</dbReference>
<evidence type="ECO:0000256" key="1">
    <source>
        <dbReference type="SAM" id="MobiDB-lite"/>
    </source>
</evidence>